<evidence type="ECO:0000313" key="2">
    <source>
        <dbReference type="EMBL" id="CAN92268.1"/>
    </source>
</evidence>
<evidence type="ECO:0000313" key="3">
    <source>
        <dbReference type="Proteomes" id="UP000002139"/>
    </source>
</evidence>
<dbReference type="EMBL" id="AM746676">
    <property type="protein sequence ID" value="CAN92268.1"/>
    <property type="molecule type" value="Genomic_DNA"/>
</dbReference>
<feature type="region of interest" description="Disordered" evidence="1">
    <location>
        <begin position="249"/>
        <end position="269"/>
    </location>
</feature>
<gene>
    <name evidence="2" type="ordered locus">sce2109</name>
</gene>
<dbReference type="STRING" id="448385.sce2109"/>
<dbReference type="AlphaFoldDB" id="A9FVE9"/>
<dbReference type="Proteomes" id="UP000002139">
    <property type="component" value="Chromosome"/>
</dbReference>
<reference evidence="2 3" key="1">
    <citation type="journal article" date="2007" name="Nat. Biotechnol.">
        <title>Complete genome sequence of the myxobacterium Sorangium cellulosum.</title>
        <authorList>
            <person name="Schneiker S."/>
            <person name="Perlova O."/>
            <person name="Kaiser O."/>
            <person name="Gerth K."/>
            <person name="Alici A."/>
            <person name="Altmeyer M.O."/>
            <person name="Bartels D."/>
            <person name="Bekel T."/>
            <person name="Beyer S."/>
            <person name="Bode E."/>
            <person name="Bode H.B."/>
            <person name="Bolten C.J."/>
            <person name="Choudhuri J.V."/>
            <person name="Doss S."/>
            <person name="Elnakady Y.A."/>
            <person name="Frank B."/>
            <person name="Gaigalat L."/>
            <person name="Goesmann A."/>
            <person name="Groeger C."/>
            <person name="Gross F."/>
            <person name="Jelsbak L."/>
            <person name="Jelsbak L."/>
            <person name="Kalinowski J."/>
            <person name="Kegler C."/>
            <person name="Knauber T."/>
            <person name="Konietzny S."/>
            <person name="Kopp M."/>
            <person name="Krause L."/>
            <person name="Krug D."/>
            <person name="Linke B."/>
            <person name="Mahmud T."/>
            <person name="Martinez-Arias R."/>
            <person name="McHardy A.C."/>
            <person name="Merai M."/>
            <person name="Meyer F."/>
            <person name="Mormann S."/>
            <person name="Munoz-Dorado J."/>
            <person name="Perez J."/>
            <person name="Pradella S."/>
            <person name="Rachid S."/>
            <person name="Raddatz G."/>
            <person name="Rosenau F."/>
            <person name="Rueckert C."/>
            <person name="Sasse F."/>
            <person name="Scharfe M."/>
            <person name="Schuster S.C."/>
            <person name="Suen G."/>
            <person name="Treuner-Lange A."/>
            <person name="Velicer G.J."/>
            <person name="Vorholter F.-J."/>
            <person name="Weissman K.J."/>
            <person name="Welch R.D."/>
            <person name="Wenzel S.C."/>
            <person name="Whitworth D.E."/>
            <person name="Wilhelm S."/>
            <person name="Wittmann C."/>
            <person name="Bloecker H."/>
            <person name="Puehler A."/>
            <person name="Mueller R."/>
        </authorList>
    </citation>
    <scope>NUCLEOTIDE SEQUENCE [LARGE SCALE GENOMIC DNA]</scope>
    <source>
        <strain evidence="3">So ce56</strain>
    </source>
</reference>
<proteinExistence type="predicted"/>
<organism evidence="2 3">
    <name type="scientific">Sorangium cellulosum (strain So ce56)</name>
    <name type="common">Polyangium cellulosum (strain So ce56)</name>
    <dbReference type="NCBI Taxonomy" id="448385"/>
    <lineage>
        <taxon>Bacteria</taxon>
        <taxon>Pseudomonadati</taxon>
        <taxon>Myxococcota</taxon>
        <taxon>Polyangia</taxon>
        <taxon>Polyangiales</taxon>
        <taxon>Polyangiaceae</taxon>
        <taxon>Sorangium</taxon>
    </lineage>
</organism>
<name>A9FVE9_SORC5</name>
<evidence type="ECO:0000256" key="1">
    <source>
        <dbReference type="SAM" id="MobiDB-lite"/>
    </source>
</evidence>
<accession>A9FVE9</accession>
<dbReference type="RefSeq" id="WP_012234744.1">
    <property type="nucleotide sequence ID" value="NC_010162.1"/>
</dbReference>
<sequence length="269" mass="29328">MFDQFTLEGEFFATLEALDRAVLPGIVKVIEDANALITDPAFKIAGCAITNTTSRLVYYQKKPLLLLDMTHVDVETAVHEASHAVFLYYMKSGKAPAAAAPKIVDLYLRLAATKDVEDEERPSSGGVRKASHPAGLWMVDPSQWSKTFTSEHPWDDADEFFASARAAWLTDRKGLRSAIDKFTRLDPAVKAPAAELLELLNNLAGGKTGKALSTTAETKARAELAGISEPRTLEDTLDSMMNQLLKWTLDPSTMGPKTRPAKPALEGPP</sequence>
<keyword evidence="3" id="KW-1185">Reference proteome</keyword>
<protein>
    <submittedName>
        <fullName evidence="2">Uncharacterized protein</fullName>
    </submittedName>
</protein>
<dbReference type="HOGENOM" id="CLU_1034069_0_0_7"/>
<dbReference type="KEGG" id="scl:sce2109"/>